<sequence length="96" mass="10025">MGAGWQTCPTPVDSNTCPTHLRRPAWRNSASSKASSATSSPRSRNGSPKNSGGRPNESAANKRVRGIPRDQAVRALAEGVGACSHCRPDTALGVLE</sequence>
<accession>A0A5P2B687</accession>
<keyword evidence="3" id="KW-1185">Reference proteome</keyword>
<evidence type="ECO:0000256" key="1">
    <source>
        <dbReference type="SAM" id="MobiDB-lite"/>
    </source>
</evidence>
<dbReference type="Proteomes" id="UP000323046">
    <property type="component" value="Chromosome"/>
</dbReference>
<dbReference type="Pfam" id="PF19746">
    <property type="entry name" value="DUF6233"/>
    <property type="match status" value="1"/>
</dbReference>
<feature type="compositionally biased region" description="Polar residues" evidence="1">
    <location>
        <begin position="7"/>
        <end position="18"/>
    </location>
</feature>
<evidence type="ECO:0000313" key="3">
    <source>
        <dbReference type="Proteomes" id="UP000323046"/>
    </source>
</evidence>
<feature type="region of interest" description="Disordered" evidence="1">
    <location>
        <begin position="1"/>
        <end position="69"/>
    </location>
</feature>
<evidence type="ECO:0000313" key="2">
    <source>
        <dbReference type="EMBL" id="QES25786.1"/>
    </source>
</evidence>
<name>A0A5P2B687_STRVZ</name>
<gene>
    <name evidence="2" type="ORF">DEJ47_04370</name>
</gene>
<dbReference type="InterPro" id="IPR046200">
    <property type="entry name" value="DUF6233"/>
</dbReference>
<protein>
    <submittedName>
        <fullName evidence="2">Uncharacterized protein</fullName>
    </submittedName>
</protein>
<organism evidence="2 3">
    <name type="scientific">Streptomyces venezuelae</name>
    <dbReference type="NCBI Taxonomy" id="54571"/>
    <lineage>
        <taxon>Bacteria</taxon>
        <taxon>Bacillati</taxon>
        <taxon>Actinomycetota</taxon>
        <taxon>Actinomycetes</taxon>
        <taxon>Kitasatosporales</taxon>
        <taxon>Streptomycetaceae</taxon>
        <taxon>Streptomyces</taxon>
    </lineage>
</organism>
<dbReference type="AlphaFoldDB" id="A0A5P2B687"/>
<dbReference type="EMBL" id="CP029193">
    <property type="protein sequence ID" value="QES25786.1"/>
    <property type="molecule type" value="Genomic_DNA"/>
</dbReference>
<proteinExistence type="predicted"/>
<reference evidence="2 3" key="1">
    <citation type="submission" date="2018-05" db="EMBL/GenBank/DDBJ databases">
        <title>Streptomyces venezuelae.</title>
        <authorList>
            <person name="Kim W."/>
            <person name="Lee N."/>
            <person name="Cho B.-K."/>
        </authorList>
    </citation>
    <scope>NUCLEOTIDE SEQUENCE [LARGE SCALE GENOMIC DNA]</scope>
    <source>
        <strain evidence="2 3">ATCC 14583</strain>
    </source>
</reference>
<feature type="compositionally biased region" description="Low complexity" evidence="1">
    <location>
        <begin position="27"/>
        <end position="47"/>
    </location>
</feature>
<dbReference type="OrthoDB" id="4220183at2"/>